<dbReference type="InterPro" id="IPR039246">
    <property type="entry name" value="Flagellar_FlgA"/>
</dbReference>
<keyword evidence="2" id="KW-0969">Cilium</keyword>
<feature type="domain" description="Flagella basal body P-ring formation protein FlgA SAF" evidence="1">
    <location>
        <begin position="137"/>
        <end position="259"/>
    </location>
</feature>
<dbReference type="EMBL" id="FNJQ01000019">
    <property type="protein sequence ID" value="SDP44770.1"/>
    <property type="molecule type" value="Genomic_DNA"/>
</dbReference>
<dbReference type="NCBIfam" id="TIGR03170">
    <property type="entry name" value="flgA_cterm"/>
    <property type="match status" value="1"/>
</dbReference>
<organism evidence="2 3">
    <name type="scientific">Selenomonas ruminantium</name>
    <dbReference type="NCBI Taxonomy" id="971"/>
    <lineage>
        <taxon>Bacteria</taxon>
        <taxon>Bacillati</taxon>
        <taxon>Bacillota</taxon>
        <taxon>Negativicutes</taxon>
        <taxon>Selenomonadales</taxon>
        <taxon>Selenomonadaceae</taxon>
        <taxon>Selenomonas</taxon>
    </lineage>
</organism>
<dbReference type="PANTHER" id="PTHR36307:SF1">
    <property type="entry name" value="FLAGELLA BASAL BODY P-RING FORMATION PROTEIN FLGA"/>
    <property type="match status" value="1"/>
</dbReference>
<keyword evidence="2" id="KW-0282">Flagellum</keyword>
<evidence type="ECO:0000313" key="2">
    <source>
        <dbReference type="EMBL" id="SDP44770.1"/>
    </source>
</evidence>
<dbReference type="InterPro" id="IPR017585">
    <property type="entry name" value="SAF_FlgA"/>
</dbReference>
<dbReference type="CDD" id="cd11614">
    <property type="entry name" value="SAF_CpaB_FlgA_like"/>
    <property type="match status" value="1"/>
</dbReference>
<sequence length="262" mass="29247">MKVKRSRIASLFTSWMLWIGFFCLSVCVSPPQAEAIYGGGQQAEAFPQLMSSQKLAGIARQQLELELYKVGEGRRHVLTLTVSPPDMRLPAGKIRYEAEIPGKLHYGNVQPVHIRVFVNEKLYRRAICYYRVQVFEKVLVAGMNLGLEQTIGANAVRLEEREVQGGTGRYLTKYEDIAGRVPIRYIHMGQPIEQNMLQNPVVINPNSPVKLIANINGVQVSADGIALQKGRIGGMIRVRNAHSNRLLQGRVIDANTVEITGR</sequence>
<dbReference type="Pfam" id="PF13144">
    <property type="entry name" value="ChapFlgA"/>
    <property type="match status" value="1"/>
</dbReference>
<gene>
    <name evidence="2" type="ORF">SAMN05216366_11955</name>
</gene>
<dbReference type="AlphaFoldDB" id="A0A1H0SSU7"/>
<reference evidence="2 3" key="1">
    <citation type="submission" date="2016-10" db="EMBL/GenBank/DDBJ databases">
        <authorList>
            <person name="de Groot N.N."/>
        </authorList>
    </citation>
    <scope>NUCLEOTIDE SEQUENCE [LARGE SCALE GENOMIC DNA]</scope>
    <source>
        <strain evidence="2 3">S137</strain>
    </source>
</reference>
<proteinExistence type="predicted"/>
<accession>A0A1H0SSU7</accession>
<dbReference type="Gene3D" id="2.30.30.760">
    <property type="match status" value="1"/>
</dbReference>
<dbReference type="PANTHER" id="PTHR36307">
    <property type="entry name" value="FLAGELLA BASAL BODY P-RING FORMATION PROTEIN FLGA"/>
    <property type="match status" value="1"/>
</dbReference>
<dbReference type="OrthoDB" id="1663924at2"/>
<keyword evidence="2" id="KW-0966">Cell projection</keyword>
<protein>
    <submittedName>
        <fullName evidence="2">Flagella basal body P-ring formation protein FlgA</fullName>
    </submittedName>
</protein>
<dbReference type="Gene3D" id="3.90.1210.10">
    <property type="entry name" value="Antifreeze-like/N-acetylneuraminic acid synthase C-terminal domain"/>
    <property type="match status" value="1"/>
</dbReference>
<evidence type="ECO:0000313" key="3">
    <source>
        <dbReference type="Proteomes" id="UP000182412"/>
    </source>
</evidence>
<dbReference type="Proteomes" id="UP000182412">
    <property type="component" value="Unassembled WGS sequence"/>
</dbReference>
<dbReference type="GO" id="GO:0044780">
    <property type="term" value="P:bacterial-type flagellum assembly"/>
    <property type="evidence" value="ECO:0007669"/>
    <property type="project" value="InterPro"/>
</dbReference>
<evidence type="ECO:0000259" key="1">
    <source>
        <dbReference type="Pfam" id="PF13144"/>
    </source>
</evidence>
<name>A0A1H0SSU7_SELRU</name>